<organism evidence="2 3">
    <name type="scientific">Lodderomyces beijingensis</name>
    <dbReference type="NCBI Taxonomy" id="1775926"/>
    <lineage>
        <taxon>Eukaryota</taxon>
        <taxon>Fungi</taxon>
        <taxon>Dikarya</taxon>
        <taxon>Ascomycota</taxon>
        <taxon>Saccharomycotina</taxon>
        <taxon>Pichiomycetes</taxon>
        <taxon>Debaryomycetaceae</taxon>
        <taxon>Candida/Lodderomyces clade</taxon>
        <taxon>Lodderomyces</taxon>
    </lineage>
</organism>
<dbReference type="GeneID" id="92205506"/>
<reference evidence="2 3" key="1">
    <citation type="submission" date="2024-03" db="EMBL/GenBank/DDBJ databases">
        <authorList>
            <person name="Brejova B."/>
        </authorList>
    </citation>
    <scope>NUCLEOTIDE SEQUENCE [LARGE SCALE GENOMIC DNA]</scope>
    <source>
        <strain evidence="2 3">CBS 14171</strain>
    </source>
</reference>
<evidence type="ECO:0000313" key="3">
    <source>
        <dbReference type="Proteomes" id="UP001497383"/>
    </source>
</evidence>
<name>A0ABP0ZD41_9ASCO</name>
<sequence>MSDNTESEEELEHVEYGFAIPAKGAFKNFAKRHNELATLLNLPPQDDFLQLVYKTLITLCDPYTQPEETEKYILSVGCISDLLISISYSSYTESISEELEIDSIKFAISTTFFYILQAVHKVLNADDEVSLRFVDNGADNWKQHVKGWTPRETNTFNLNLLYSMACVLIMSIQKLFTPKTGDYNLALNPYLHYFLKLWKCHTNIILLGLEIDRRIEYQNGEMNEDAETPPIVIATLKGSSSIRYVLAWMINQNPSSATEGELSDEESGAVAIAEDEDENEDGQDLENEPILNFIEPLARKKTNGGAISVDMRLIIVGLLVLYSGTSFVSESEQDGDSKCKSRRRLNRAKPLAEIGDLLVDLEYDDRFDEDIKYMLELDIDEDESDCECTCACEHEHEHEHEDQHKQKHQHDGASTSDQKEEEEEDDDDNDDDDGEILEVNGATANPDIQFDEFGRDWRDIPRGENVKFKHSFLDKFHKYENSPDKKDSDDFFTSWKELHDVFDFLCVTSIEGNSDAERMLGQTAINTIAKAVKDYKHLEDKKEKKGKKIVDVIPEIIHIYWATPAPEEFVKAVQENNNKSIISIFDITHFELMLHTNTNLARAMMDEMLMCEGHRRMLIWHLTHEINLSNLLIDYVFQLAAGLRGNGSTNSPYVFSRQGDKVILSDVELSMLLHEFYTNAAFYLSADKGLEIDGGYEVVLAESIAKKLMSLLCLMINQLIKLGIIKTEATSDHIYDYNAELSSLLIRWIGKVPDARILYFKIKSANYEQLQVETAKDSEVAVTMDDERALFASFQDLTAEEISVDLDSNVRHKNILNNFTKRMEFNLMAILSKDMPADLKSISEDFHFFLVNFNLFGKIERFVEILFRRFEAVVISGDLRDVETILVSAKAAKVEESKDGNVASEDEGDGDVFTCEFLNGKGKIEEIVEETKPKPRSKLRKTKISE</sequence>
<gene>
    <name evidence="2" type="ORF">LODBEIA_P03100</name>
</gene>
<evidence type="ECO:0000256" key="1">
    <source>
        <dbReference type="SAM" id="MobiDB-lite"/>
    </source>
</evidence>
<proteinExistence type="predicted"/>
<feature type="region of interest" description="Disordered" evidence="1">
    <location>
        <begin position="399"/>
        <end position="450"/>
    </location>
</feature>
<dbReference type="EMBL" id="OZ022405">
    <property type="protein sequence ID" value="CAK9435583.1"/>
    <property type="molecule type" value="Genomic_DNA"/>
</dbReference>
<dbReference type="Proteomes" id="UP001497383">
    <property type="component" value="Chromosome 1"/>
</dbReference>
<evidence type="ECO:0008006" key="4">
    <source>
        <dbReference type="Google" id="ProtNLM"/>
    </source>
</evidence>
<feature type="compositionally biased region" description="Acidic residues" evidence="1">
    <location>
        <begin position="419"/>
        <end position="436"/>
    </location>
</feature>
<keyword evidence="3" id="KW-1185">Reference proteome</keyword>
<protein>
    <recommendedName>
        <fullName evidence="4">Topoisomerase 1-associated factor 1</fullName>
    </recommendedName>
</protein>
<dbReference type="RefSeq" id="XP_066827248.1">
    <property type="nucleotide sequence ID" value="XM_066973173.1"/>
</dbReference>
<evidence type="ECO:0000313" key="2">
    <source>
        <dbReference type="EMBL" id="CAK9435583.1"/>
    </source>
</evidence>
<accession>A0ABP0ZD41</accession>